<evidence type="ECO:0000256" key="1">
    <source>
        <dbReference type="ARBA" id="ARBA00009437"/>
    </source>
</evidence>
<keyword evidence="3" id="KW-0238">DNA-binding</keyword>
<dbReference type="AlphaFoldDB" id="A0A377HLK6"/>
<dbReference type="Gene3D" id="1.10.10.10">
    <property type="entry name" value="Winged helix-like DNA-binding domain superfamily/Winged helix DNA-binding domain"/>
    <property type="match status" value="1"/>
</dbReference>
<dbReference type="Pfam" id="PF03466">
    <property type="entry name" value="LysR_substrate"/>
    <property type="match status" value="1"/>
</dbReference>
<feature type="compositionally biased region" description="Polar residues" evidence="5">
    <location>
        <begin position="310"/>
        <end position="324"/>
    </location>
</feature>
<reference evidence="7 8" key="1">
    <citation type="submission" date="2018-06" db="EMBL/GenBank/DDBJ databases">
        <authorList>
            <consortium name="Pathogen Informatics"/>
            <person name="Doyle S."/>
        </authorList>
    </citation>
    <scope>NUCLEOTIDE SEQUENCE [LARGE SCALE GENOMIC DNA]</scope>
    <source>
        <strain evidence="7 8">NCTC11645</strain>
    </source>
</reference>
<evidence type="ECO:0000256" key="3">
    <source>
        <dbReference type="ARBA" id="ARBA00023125"/>
    </source>
</evidence>
<dbReference type="PANTHER" id="PTHR30537:SF26">
    <property type="entry name" value="GLYCINE CLEAVAGE SYSTEM TRANSCRIPTIONAL ACTIVATOR"/>
    <property type="match status" value="1"/>
</dbReference>
<dbReference type="SUPFAM" id="SSF53850">
    <property type="entry name" value="Periplasmic binding protein-like II"/>
    <property type="match status" value="1"/>
</dbReference>
<dbReference type="InterPro" id="IPR058163">
    <property type="entry name" value="LysR-type_TF_proteobact-type"/>
</dbReference>
<dbReference type="GO" id="GO:0003700">
    <property type="term" value="F:DNA-binding transcription factor activity"/>
    <property type="evidence" value="ECO:0007669"/>
    <property type="project" value="InterPro"/>
</dbReference>
<accession>A0A377HLK6</accession>
<feature type="region of interest" description="Disordered" evidence="5">
    <location>
        <begin position="300"/>
        <end position="324"/>
    </location>
</feature>
<dbReference type="PRINTS" id="PR00039">
    <property type="entry name" value="HTHLYSR"/>
</dbReference>
<dbReference type="GO" id="GO:0006351">
    <property type="term" value="P:DNA-templated transcription"/>
    <property type="evidence" value="ECO:0007669"/>
    <property type="project" value="TreeGrafter"/>
</dbReference>
<evidence type="ECO:0000256" key="2">
    <source>
        <dbReference type="ARBA" id="ARBA00023015"/>
    </source>
</evidence>
<dbReference type="Pfam" id="PF00126">
    <property type="entry name" value="HTH_1"/>
    <property type="match status" value="1"/>
</dbReference>
<feature type="domain" description="HTH lysR-type" evidence="6">
    <location>
        <begin position="8"/>
        <end position="63"/>
    </location>
</feature>
<dbReference type="FunFam" id="1.10.10.10:FF:000001">
    <property type="entry name" value="LysR family transcriptional regulator"/>
    <property type="match status" value="1"/>
</dbReference>
<dbReference type="Gene3D" id="3.40.190.10">
    <property type="entry name" value="Periplasmic binding protein-like II"/>
    <property type="match status" value="2"/>
</dbReference>
<dbReference type="InterPro" id="IPR000847">
    <property type="entry name" value="LysR_HTH_N"/>
</dbReference>
<name>A0A377HLK6_GRIHO</name>
<comment type="similarity">
    <text evidence="1">Belongs to the LysR transcriptional regulatory family.</text>
</comment>
<evidence type="ECO:0000259" key="6">
    <source>
        <dbReference type="PROSITE" id="PS50931"/>
    </source>
</evidence>
<keyword evidence="4" id="KW-0804">Transcription</keyword>
<evidence type="ECO:0000256" key="5">
    <source>
        <dbReference type="SAM" id="MobiDB-lite"/>
    </source>
</evidence>
<dbReference type="InterPro" id="IPR036388">
    <property type="entry name" value="WH-like_DNA-bd_sf"/>
</dbReference>
<evidence type="ECO:0000256" key="4">
    <source>
        <dbReference type="ARBA" id="ARBA00023163"/>
    </source>
</evidence>
<sequence>MAMAIPPMKTLRTFTVVAQTLSFSKAAKLLNLTQSAISKQIQHLEELMGCALFERAGGKVELTEAGRRYLPSVVEALENLQHATSTVMQTSETKSRIEISVPPSLASLWLIPRLDAFRYAHPNIELAVRASVTSDSHNRYQGDIAIHCLPLSTHEEDAELLVRERLMLVASPPAVEGLSGIGDLLPLPAISHITRPQIWNQFWHELGVAPNSPTYGTGVEHFYMALEAVKYQQGMALIPQFMVQDTLQRGEVTNPLSLGFSSLYGYFLFSHGYKRRLGPVKQVIDWLKREMVPPSSRCESMDILRPSEYKPQSTTETGKQSKQL</sequence>
<organism evidence="7 8">
    <name type="scientific">Grimontia hollisae</name>
    <name type="common">Vibrio hollisae</name>
    <dbReference type="NCBI Taxonomy" id="673"/>
    <lineage>
        <taxon>Bacteria</taxon>
        <taxon>Pseudomonadati</taxon>
        <taxon>Pseudomonadota</taxon>
        <taxon>Gammaproteobacteria</taxon>
        <taxon>Vibrionales</taxon>
        <taxon>Vibrionaceae</taxon>
        <taxon>Grimontia</taxon>
    </lineage>
</organism>
<evidence type="ECO:0000313" key="8">
    <source>
        <dbReference type="Proteomes" id="UP000254512"/>
    </source>
</evidence>
<dbReference type="EMBL" id="UGHD01000002">
    <property type="protein sequence ID" value="STO56605.1"/>
    <property type="molecule type" value="Genomic_DNA"/>
</dbReference>
<dbReference type="GO" id="GO:0043565">
    <property type="term" value="F:sequence-specific DNA binding"/>
    <property type="evidence" value="ECO:0007669"/>
    <property type="project" value="TreeGrafter"/>
</dbReference>
<dbReference type="InterPro" id="IPR005119">
    <property type="entry name" value="LysR_subst-bd"/>
</dbReference>
<dbReference type="InterPro" id="IPR036390">
    <property type="entry name" value="WH_DNA-bd_sf"/>
</dbReference>
<evidence type="ECO:0000313" key="7">
    <source>
        <dbReference type="EMBL" id="STO56605.1"/>
    </source>
</evidence>
<dbReference type="SUPFAM" id="SSF46785">
    <property type="entry name" value="Winged helix' DNA-binding domain"/>
    <property type="match status" value="1"/>
</dbReference>
<keyword evidence="2" id="KW-0805">Transcription regulation</keyword>
<dbReference type="PANTHER" id="PTHR30537">
    <property type="entry name" value="HTH-TYPE TRANSCRIPTIONAL REGULATOR"/>
    <property type="match status" value="1"/>
</dbReference>
<proteinExistence type="inferred from homology"/>
<dbReference type="Proteomes" id="UP000254512">
    <property type="component" value="Unassembled WGS sequence"/>
</dbReference>
<dbReference type="PROSITE" id="PS50931">
    <property type="entry name" value="HTH_LYSR"/>
    <property type="match status" value="1"/>
</dbReference>
<gene>
    <name evidence="7" type="primary">gcvA_1</name>
    <name evidence="7" type="ORF">NCTC11645_00969</name>
</gene>
<protein>
    <submittedName>
        <fullName evidence="7">Gcv operon activator</fullName>
    </submittedName>
</protein>
<dbReference type="RefSeq" id="WP_114996100.1">
    <property type="nucleotide sequence ID" value="NZ_CABMOB010000001.1"/>
</dbReference>